<proteinExistence type="predicted"/>
<dbReference type="OrthoDB" id="2920847at2759"/>
<reference evidence="2" key="1">
    <citation type="submission" date="2020-11" db="EMBL/GenBank/DDBJ databases">
        <authorList>
            <consortium name="DOE Joint Genome Institute"/>
            <person name="Ahrendt S."/>
            <person name="Riley R."/>
            <person name="Andreopoulos W."/>
            <person name="Labutti K."/>
            <person name="Pangilinan J."/>
            <person name="Ruiz-Duenas F.J."/>
            <person name="Barrasa J.M."/>
            <person name="Sanchez-Garcia M."/>
            <person name="Camarero S."/>
            <person name="Miyauchi S."/>
            <person name="Serrano A."/>
            <person name="Linde D."/>
            <person name="Babiker R."/>
            <person name="Drula E."/>
            <person name="Ayuso-Fernandez I."/>
            <person name="Pacheco R."/>
            <person name="Padilla G."/>
            <person name="Ferreira P."/>
            <person name="Barriuso J."/>
            <person name="Kellner H."/>
            <person name="Castanera R."/>
            <person name="Alfaro M."/>
            <person name="Ramirez L."/>
            <person name="Pisabarro A.G."/>
            <person name="Kuo A."/>
            <person name="Tritt A."/>
            <person name="Lipzen A."/>
            <person name="He G."/>
            <person name="Yan M."/>
            <person name="Ng V."/>
            <person name="Cullen D."/>
            <person name="Martin F."/>
            <person name="Rosso M.-N."/>
            <person name="Henrissat B."/>
            <person name="Hibbett D."/>
            <person name="Martinez A.T."/>
            <person name="Grigoriev I.V."/>
        </authorList>
    </citation>
    <scope>NUCLEOTIDE SEQUENCE</scope>
    <source>
        <strain evidence="2">CBS 506.95</strain>
    </source>
</reference>
<dbReference type="Proteomes" id="UP000807306">
    <property type="component" value="Unassembled WGS sequence"/>
</dbReference>
<evidence type="ECO:0000256" key="1">
    <source>
        <dbReference type="SAM" id="SignalP"/>
    </source>
</evidence>
<organism evidence="2 3">
    <name type="scientific">Crepidotus variabilis</name>
    <dbReference type="NCBI Taxonomy" id="179855"/>
    <lineage>
        <taxon>Eukaryota</taxon>
        <taxon>Fungi</taxon>
        <taxon>Dikarya</taxon>
        <taxon>Basidiomycota</taxon>
        <taxon>Agaricomycotina</taxon>
        <taxon>Agaricomycetes</taxon>
        <taxon>Agaricomycetidae</taxon>
        <taxon>Agaricales</taxon>
        <taxon>Agaricineae</taxon>
        <taxon>Crepidotaceae</taxon>
        <taxon>Crepidotus</taxon>
    </lineage>
</organism>
<sequence length="121" mass="13010">MQFFSFNTIIFVAATVGSAIATPAPTPAGTAAGESATFISSWNEAGLQRYRFYTNVADKNRFVHAFQNCGGITNNWQAWEENGHGVFDNSEVVGWLGAKVISCGIQTVTGQNCHEISEIGC</sequence>
<dbReference type="AlphaFoldDB" id="A0A9P6EJZ5"/>
<protein>
    <submittedName>
        <fullName evidence="2">Uncharacterized protein</fullName>
    </submittedName>
</protein>
<gene>
    <name evidence="2" type="ORF">CPB83DRAFT_833739</name>
</gene>
<accession>A0A9P6EJZ5</accession>
<dbReference type="EMBL" id="MU157836">
    <property type="protein sequence ID" value="KAF9531143.1"/>
    <property type="molecule type" value="Genomic_DNA"/>
</dbReference>
<comment type="caution">
    <text evidence="2">The sequence shown here is derived from an EMBL/GenBank/DDBJ whole genome shotgun (WGS) entry which is preliminary data.</text>
</comment>
<feature type="signal peptide" evidence="1">
    <location>
        <begin position="1"/>
        <end position="21"/>
    </location>
</feature>
<evidence type="ECO:0000313" key="3">
    <source>
        <dbReference type="Proteomes" id="UP000807306"/>
    </source>
</evidence>
<keyword evidence="1" id="KW-0732">Signal</keyword>
<name>A0A9P6EJZ5_9AGAR</name>
<keyword evidence="3" id="KW-1185">Reference proteome</keyword>
<evidence type="ECO:0000313" key="2">
    <source>
        <dbReference type="EMBL" id="KAF9531143.1"/>
    </source>
</evidence>
<feature type="chain" id="PRO_5040516128" evidence="1">
    <location>
        <begin position="22"/>
        <end position="121"/>
    </location>
</feature>